<comment type="subunit">
    <text evidence="5">Interacts with mitochondrial contact site and cristae organizing system (MICOS) complex components IMMT/MIC60 and MICOS10/MIC10. Interacts with mitochondrial outer membrane sorting assembly machinery (SAM) complex components SAMM50 and MTX1.</text>
</comment>
<keyword evidence="3" id="KW-0496">Mitochondrion</keyword>
<dbReference type="Pfam" id="PF00514">
    <property type="entry name" value="Arm"/>
    <property type="match status" value="1"/>
</dbReference>
<evidence type="ECO:0000313" key="8">
    <source>
        <dbReference type="Ensembl" id="ENSOANP00000015006.2"/>
    </source>
</evidence>
<dbReference type="Ensembl" id="ENSOANT00000015009.4">
    <property type="protein sequence ID" value="ENSOANP00000015006.2"/>
    <property type="gene ID" value="ENSOANG00000009443.4"/>
</dbReference>
<protein>
    <recommendedName>
        <fullName evidence="2 6">Armadillo repeat-containing protein 1</fullName>
    </recommendedName>
</protein>
<dbReference type="Gene3D" id="1.25.10.10">
    <property type="entry name" value="Leucine-rich Repeat Variant"/>
    <property type="match status" value="1"/>
</dbReference>
<sequence length="271" mass="30071">MNASSVVKRLRDLAAEPNNRASIVKDKGCLPGLILFLDHPDVEVTHSALQALGYLSECPSNCEIMRRELGMMASLEKLRKRSDVGGDIRLLAEEIQYALSDSLRVNRTSTPENLHPKIKAPSFFLSSSTKTAKTITLHIQGLDNTHTRTLCEEALLKVKGVISFTFQTALKRCTVRVKSDLPTELLATAIATTKVLEAQQVIKNEGGKEIFIPLRAVNANLEDDSDLPAYLPEESPQEENEKAVLRTGTKSETSRSWIDAATNFLTKTFYW</sequence>
<proteinExistence type="predicted"/>
<dbReference type="InterPro" id="IPR016617">
    <property type="entry name" value="ARMC1"/>
</dbReference>
<dbReference type="InterPro" id="IPR011989">
    <property type="entry name" value="ARM-like"/>
</dbReference>
<dbReference type="InterPro" id="IPR016024">
    <property type="entry name" value="ARM-type_fold"/>
</dbReference>
<reference evidence="8 9" key="1">
    <citation type="journal article" date="2008" name="Nature">
        <title>Genome analysis of the platypus reveals unique signatures of evolution.</title>
        <authorList>
            <person name="Warren W.C."/>
            <person name="Hillier L.W."/>
            <person name="Marshall Graves J.A."/>
            <person name="Birney E."/>
            <person name="Ponting C.P."/>
            <person name="Grutzner F."/>
            <person name="Belov K."/>
            <person name="Miller W."/>
            <person name="Clarke L."/>
            <person name="Chinwalla A.T."/>
            <person name="Yang S.P."/>
            <person name="Heger A."/>
            <person name="Locke D.P."/>
            <person name="Miethke P."/>
            <person name="Waters P.D."/>
            <person name="Veyrunes F."/>
            <person name="Fulton L."/>
            <person name="Fulton B."/>
            <person name="Graves T."/>
            <person name="Wallis J."/>
            <person name="Puente X.S."/>
            <person name="Lopez-Otin C."/>
            <person name="Ordonez G.R."/>
            <person name="Eichler E.E."/>
            <person name="Chen L."/>
            <person name="Cheng Z."/>
            <person name="Deakin J.E."/>
            <person name="Alsop A."/>
            <person name="Thompson K."/>
            <person name="Kirby P."/>
            <person name="Papenfuss A.T."/>
            <person name="Wakefield M.J."/>
            <person name="Olender T."/>
            <person name="Lancet D."/>
            <person name="Huttley G.A."/>
            <person name="Smit A.F."/>
            <person name="Pask A."/>
            <person name="Temple-Smith P."/>
            <person name="Batzer M.A."/>
            <person name="Walker J.A."/>
            <person name="Konkel M.K."/>
            <person name="Harris R.S."/>
            <person name="Whittington C.M."/>
            <person name="Wong E.S."/>
            <person name="Gemmell N.J."/>
            <person name="Buschiazzo E."/>
            <person name="Vargas Jentzsch I.M."/>
            <person name="Merkel A."/>
            <person name="Schmitz J."/>
            <person name="Zemann A."/>
            <person name="Churakov G."/>
            <person name="Kriegs J.O."/>
            <person name="Brosius J."/>
            <person name="Murchison E.P."/>
            <person name="Sachidanandam R."/>
            <person name="Smith C."/>
            <person name="Hannon G.J."/>
            <person name="Tsend-Ayush E."/>
            <person name="McMillan D."/>
            <person name="Attenborough R."/>
            <person name="Rens W."/>
            <person name="Ferguson-Smith M."/>
            <person name="Lefevre C.M."/>
            <person name="Sharp J.A."/>
            <person name="Nicholas K.R."/>
            <person name="Ray D.A."/>
            <person name="Kube M."/>
            <person name="Reinhardt R."/>
            <person name="Pringle T.H."/>
            <person name="Taylor J."/>
            <person name="Jones R.C."/>
            <person name="Nixon B."/>
            <person name="Dacheux J.L."/>
            <person name="Niwa H."/>
            <person name="Sekita Y."/>
            <person name="Huang X."/>
            <person name="Stark A."/>
            <person name="Kheradpour P."/>
            <person name="Kellis M."/>
            <person name="Flicek P."/>
            <person name="Chen Y."/>
            <person name="Webber C."/>
            <person name="Hardison R."/>
            <person name="Nelson J."/>
            <person name="Hallsworth-Pepin K."/>
            <person name="Delehaunty K."/>
            <person name="Markovic C."/>
            <person name="Minx P."/>
            <person name="Feng Y."/>
            <person name="Kremitzki C."/>
            <person name="Mitreva M."/>
            <person name="Glasscock J."/>
            <person name="Wylie T."/>
            <person name="Wohldmann P."/>
            <person name="Thiru P."/>
            <person name="Nhan M.N."/>
            <person name="Pohl C.S."/>
            <person name="Smith S.M."/>
            <person name="Hou S."/>
            <person name="Nefedov M."/>
            <person name="de Jong P.J."/>
            <person name="Renfree M.B."/>
            <person name="Mardis E.R."/>
            <person name="Wilson R.K."/>
        </authorList>
    </citation>
    <scope>NUCLEOTIDE SEQUENCE [LARGE SCALE GENOMIC DNA]</scope>
    <source>
        <strain evidence="8 9">Glennie</strain>
    </source>
</reference>
<dbReference type="eggNOG" id="ENOG502QU5Q">
    <property type="taxonomic scope" value="Eukaryota"/>
</dbReference>
<dbReference type="PANTHER" id="PTHR28592:SF2">
    <property type="entry name" value="ARMADILLO REPEAT-CONTAINING PROTEIN 1"/>
    <property type="match status" value="1"/>
</dbReference>
<dbReference type="STRING" id="9258.ENSOANP00000015006"/>
<evidence type="ECO:0000256" key="1">
    <source>
        <dbReference type="ARBA" id="ARBA00004294"/>
    </source>
</evidence>
<comment type="function">
    <text evidence="4">In association with mitochondrial contact site and cristae organizing system (MICOS) complex components and mitochondrial outer membrane sorting assembly machinery (SAM) complex components may regulate mitochondrial dynamics playing a role in determining mitochondrial length, distribution and motility.</text>
</comment>
<keyword evidence="9" id="KW-1185">Reference proteome</keyword>
<evidence type="ECO:0000256" key="7">
    <source>
        <dbReference type="SAM" id="MobiDB-lite"/>
    </source>
</evidence>
<accession>F6ZYI9</accession>
<dbReference type="OrthoDB" id="17335at2759"/>
<name>F6ZYI9_ORNAN</name>
<dbReference type="GeneID" id="100080892"/>
<evidence type="ECO:0000256" key="2">
    <source>
        <dbReference type="ARBA" id="ARBA00013732"/>
    </source>
</evidence>
<evidence type="ECO:0000256" key="3">
    <source>
        <dbReference type="ARBA" id="ARBA00022787"/>
    </source>
</evidence>
<evidence type="ECO:0000256" key="4">
    <source>
        <dbReference type="ARBA" id="ARBA00023764"/>
    </source>
</evidence>
<dbReference type="GO" id="GO:0005741">
    <property type="term" value="C:mitochondrial outer membrane"/>
    <property type="evidence" value="ECO:0007669"/>
    <property type="project" value="UniProtKB-SubCell"/>
</dbReference>
<organism evidence="8 9">
    <name type="scientific">Ornithorhynchus anatinus</name>
    <name type="common">Duckbill platypus</name>
    <dbReference type="NCBI Taxonomy" id="9258"/>
    <lineage>
        <taxon>Eukaryota</taxon>
        <taxon>Metazoa</taxon>
        <taxon>Chordata</taxon>
        <taxon>Craniata</taxon>
        <taxon>Vertebrata</taxon>
        <taxon>Euteleostomi</taxon>
        <taxon>Mammalia</taxon>
        <taxon>Monotremata</taxon>
        <taxon>Ornithorhynchidae</taxon>
        <taxon>Ornithorhynchus</taxon>
    </lineage>
</organism>
<feature type="region of interest" description="Disordered" evidence="7">
    <location>
        <begin position="225"/>
        <end position="248"/>
    </location>
</feature>
<dbReference type="RefSeq" id="XP_007671127.1">
    <property type="nucleotide sequence ID" value="XM_007672937.3"/>
</dbReference>
<dbReference type="RefSeq" id="XP_001510137.1">
    <property type="nucleotide sequence ID" value="XM_001510087.4"/>
</dbReference>
<evidence type="ECO:0000256" key="6">
    <source>
        <dbReference type="PIRNR" id="PIRNR013899"/>
    </source>
</evidence>
<dbReference type="InParanoid" id="F6ZYI9"/>
<reference evidence="8" key="3">
    <citation type="submission" date="2025-09" db="UniProtKB">
        <authorList>
            <consortium name="Ensembl"/>
        </authorList>
    </citation>
    <scope>IDENTIFICATION</scope>
    <source>
        <strain evidence="8">Glennie</strain>
    </source>
</reference>
<dbReference type="HOGENOM" id="CLU_077781_0_0_1"/>
<dbReference type="Bgee" id="ENSOANG00000009443">
    <property type="expression patterns" value="Expressed in fibroblast and 6 other cell types or tissues"/>
</dbReference>
<dbReference type="SUPFAM" id="SSF48371">
    <property type="entry name" value="ARM repeat"/>
    <property type="match status" value="1"/>
</dbReference>
<dbReference type="PANTHER" id="PTHR28592">
    <property type="entry name" value="ARMADILLO REPEAT-CONTAINING PROTEIN 1"/>
    <property type="match status" value="1"/>
</dbReference>
<dbReference type="AlphaFoldDB" id="F6ZYI9"/>
<dbReference type="InterPro" id="IPR036163">
    <property type="entry name" value="HMA_dom_sf"/>
</dbReference>
<dbReference type="InterPro" id="IPR000225">
    <property type="entry name" value="Armadillo"/>
</dbReference>
<dbReference type="PIRSF" id="PIRSF013899">
    <property type="entry name" value="UCP013899"/>
    <property type="match status" value="1"/>
</dbReference>
<keyword evidence="3" id="KW-0472">Membrane</keyword>
<comment type="subcellular location">
    <subcellularLocation>
        <location evidence="1">Mitochondrion outer membrane</location>
    </subcellularLocation>
</comment>
<reference evidence="8" key="2">
    <citation type="submission" date="2025-08" db="UniProtKB">
        <authorList>
            <consortium name="Ensembl"/>
        </authorList>
    </citation>
    <scope>IDENTIFICATION</scope>
    <source>
        <strain evidence="8">Glennie</strain>
    </source>
</reference>
<evidence type="ECO:0000313" key="9">
    <source>
        <dbReference type="Proteomes" id="UP000002279"/>
    </source>
</evidence>
<dbReference type="GO" id="GO:0046872">
    <property type="term" value="F:metal ion binding"/>
    <property type="evidence" value="ECO:0007669"/>
    <property type="project" value="InterPro"/>
</dbReference>
<keyword evidence="3" id="KW-1000">Mitochondrion outer membrane</keyword>
<dbReference type="GeneTree" id="ENSGT00940000164948"/>
<evidence type="ECO:0000256" key="5">
    <source>
        <dbReference type="ARBA" id="ARBA00046478"/>
    </source>
</evidence>
<dbReference type="OMA" id="LFLDHQN"/>
<dbReference type="KEGG" id="oaa:100080892"/>
<gene>
    <name evidence="8" type="primary">LOC100080892</name>
</gene>
<dbReference type="Proteomes" id="UP000002279">
    <property type="component" value="Chromosome 2"/>
</dbReference>
<dbReference type="SUPFAM" id="SSF55008">
    <property type="entry name" value="HMA, heavy metal-associated domain"/>
    <property type="match status" value="1"/>
</dbReference>